<evidence type="ECO:0000256" key="1">
    <source>
        <dbReference type="SAM" id="MobiDB-lite"/>
    </source>
</evidence>
<sequence>MDTEHRPAELELGQNSSKSRATQILSAQIGLGSLIHCDITTSKWSERSRGLKKGKACVKGWAGDGKETQHMFKYLYFDPRWTGLNTTPVVADLHPSQIFGRKGECISPSPGGKHGMAFDAD</sequence>
<feature type="region of interest" description="Disordered" evidence="1">
    <location>
        <begin position="102"/>
        <end position="121"/>
    </location>
</feature>
<protein>
    <submittedName>
        <fullName evidence="2">Uncharacterized protein</fullName>
    </submittedName>
</protein>
<proteinExistence type="predicted"/>
<reference evidence="2" key="2">
    <citation type="submission" date="2021-03" db="EMBL/GenBank/DDBJ databases">
        <authorList>
            <person name="Alouane T."/>
            <person name="Langin T."/>
            <person name="Bonhomme L."/>
        </authorList>
    </citation>
    <scope>NUCLEOTIDE SEQUENCE</scope>
    <source>
        <strain evidence="2">MDC_Fg202</strain>
    </source>
</reference>
<dbReference type="AlphaFoldDB" id="A0A4U9F7C6"/>
<organism evidence="2 4">
    <name type="scientific">Gibberella zeae</name>
    <name type="common">Wheat head blight fungus</name>
    <name type="synonym">Fusarium graminearum</name>
    <dbReference type="NCBI Taxonomy" id="5518"/>
    <lineage>
        <taxon>Eukaryota</taxon>
        <taxon>Fungi</taxon>
        <taxon>Dikarya</taxon>
        <taxon>Ascomycota</taxon>
        <taxon>Pezizomycotina</taxon>
        <taxon>Sordariomycetes</taxon>
        <taxon>Hypocreomycetidae</taxon>
        <taxon>Hypocreales</taxon>
        <taxon>Nectriaceae</taxon>
        <taxon>Fusarium</taxon>
    </lineage>
</organism>
<name>A0A4U9F7C6_GIBZA</name>
<dbReference type="Proteomes" id="UP000746612">
    <property type="component" value="Unassembled WGS sequence"/>
</dbReference>
<evidence type="ECO:0000313" key="4">
    <source>
        <dbReference type="Proteomes" id="UP000746612"/>
    </source>
</evidence>
<accession>A0A4U9F7C6</accession>
<gene>
    <name evidence="3" type="ORF">FUG_LOCUS431693</name>
    <name evidence="2" type="ORF">MDCFG202_LOCUS278249</name>
</gene>
<dbReference type="EMBL" id="CAJPIJ010000136">
    <property type="protein sequence ID" value="CAG1986308.1"/>
    <property type="molecule type" value="Genomic_DNA"/>
</dbReference>
<evidence type="ECO:0000313" key="3">
    <source>
        <dbReference type="EMBL" id="VIO61561.1"/>
    </source>
</evidence>
<dbReference type="EMBL" id="CAAKMV010000152">
    <property type="protein sequence ID" value="VIO61561.1"/>
    <property type="molecule type" value="Genomic_DNA"/>
</dbReference>
<reference evidence="3" key="1">
    <citation type="submission" date="2019-04" db="EMBL/GenBank/DDBJ databases">
        <authorList>
            <person name="Melise S."/>
            <person name="Noan J."/>
            <person name="Okalmin O."/>
        </authorList>
    </citation>
    <scope>NUCLEOTIDE SEQUENCE</scope>
    <source>
        <strain evidence="3">FN9</strain>
    </source>
</reference>
<evidence type="ECO:0000313" key="2">
    <source>
        <dbReference type="EMBL" id="CAG1986308.1"/>
    </source>
</evidence>